<evidence type="ECO:0000256" key="1">
    <source>
        <dbReference type="SAM" id="MobiDB-lite"/>
    </source>
</evidence>
<evidence type="ECO:0000313" key="3">
    <source>
        <dbReference type="Proteomes" id="UP001634394"/>
    </source>
</evidence>
<keyword evidence="3" id="KW-1185">Reference proteome</keyword>
<organism evidence="2 3">
    <name type="scientific">Sinanodonta woodiana</name>
    <name type="common">Chinese pond mussel</name>
    <name type="synonym">Anodonta woodiana</name>
    <dbReference type="NCBI Taxonomy" id="1069815"/>
    <lineage>
        <taxon>Eukaryota</taxon>
        <taxon>Metazoa</taxon>
        <taxon>Spiralia</taxon>
        <taxon>Lophotrochozoa</taxon>
        <taxon>Mollusca</taxon>
        <taxon>Bivalvia</taxon>
        <taxon>Autobranchia</taxon>
        <taxon>Heteroconchia</taxon>
        <taxon>Palaeoheterodonta</taxon>
        <taxon>Unionida</taxon>
        <taxon>Unionoidea</taxon>
        <taxon>Unionidae</taxon>
        <taxon>Unioninae</taxon>
        <taxon>Sinanodonta</taxon>
    </lineage>
</organism>
<feature type="region of interest" description="Disordered" evidence="1">
    <location>
        <begin position="351"/>
        <end position="373"/>
    </location>
</feature>
<comment type="caution">
    <text evidence="2">The sequence shown here is derived from an EMBL/GenBank/DDBJ whole genome shotgun (WGS) entry which is preliminary data.</text>
</comment>
<feature type="compositionally biased region" description="Polar residues" evidence="1">
    <location>
        <begin position="441"/>
        <end position="458"/>
    </location>
</feature>
<evidence type="ECO:0000313" key="2">
    <source>
        <dbReference type="EMBL" id="KAL3881198.1"/>
    </source>
</evidence>
<proteinExistence type="predicted"/>
<sequence length="894" mass="103244">MDKEEAQFRQQFQAFPSSFNLEIKELKNAKTIERHKKKLEMKISSDEFESTTERVRIYNLLSFLCWRANERDDAYSYNMKALELDKENIVSLFNKLWMRREDGHLSEGNKELSKLSKSKPNLILIGNAEIAYCYSVFGPSYILRSKDMFEDVVRDMGEQDIDPITLALWKLDLGIIYRQLCNSGNMPRQGWENWDEEECSKRGTELLYEVACSDSPARWRGKCWASLADLLHRYPKGVSLNKYQTKDLFPQKAKDISVESLLDLAMQTCGEDSDVLKIYKAEEVLRKSLSIRNTSSAHHHLALVLKQRLKYKLFAKRGYDNKTSDRYDPVGTNIRHKTCLANVSQDAKGRNVSSWSSHRHDHRKQEFSNTKTRKTAVRNEKFVSATSKMLKNIEYSNVQADSTLQHACTKQATRSFAKDRGTESSNVHSRSSARHDRNKQEFSQTRTTVVGNEKSGSTTSEKETIIKYLSRQIDRTLQHTSTQQATRLRAKGLDRVFTIPEDEKENVQEILHHLNEAIELGNASASLDKGIVLRQIKKFEEAREAFLMTLKMEDSITAILVVSCYENIGACCRDIAEHETDEEKRGKWEADAVIYWRKALDIISSKEGNTLNFLKEELMSYPSLKDLFQHRELDVAMLKALADLGEILERPAETRSFLQEIRRLGGDEADDPTIISCEIKTLLKENRYEDAAQLLDKTETEGIEIGRNFRLRVYLECAFYLVNIGKRENACDRFKQAFHVNSIANSKFHIFLLYDEGTKAEKNIADLAEKLDEFLSGNFGLRITRNSQNVKPGKQTWKTQTEQMESSKHIVLIINTNEIPPGEFEHFIGITQEISKTEKSILNIILVDECTCPLQLTNFPRKHFESKQLSSKDDFIHWTRDFIFHLLRVDENEN</sequence>
<gene>
    <name evidence="2" type="ORF">ACJMK2_027655</name>
</gene>
<protein>
    <submittedName>
        <fullName evidence="2">Uncharacterized protein</fullName>
    </submittedName>
</protein>
<dbReference type="AlphaFoldDB" id="A0ABD3X878"/>
<reference evidence="2 3" key="1">
    <citation type="submission" date="2024-11" db="EMBL/GenBank/DDBJ databases">
        <title>Chromosome-level genome assembly of the freshwater bivalve Anodonta woodiana.</title>
        <authorList>
            <person name="Chen X."/>
        </authorList>
    </citation>
    <scope>NUCLEOTIDE SEQUENCE [LARGE SCALE GENOMIC DNA]</scope>
    <source>
        <strain evidence="2">MN2024</strain>
        <tissue evidence="2">Gills</tissue>
    </source>
</reference>
<dbReference type="InterPro" id="IPR011990">
    <property type="entry name" value="TPR-like_helical_dom_sf"/>
</dbReference>
<feature type="region of interest" description="Disordered" evidence="1">
    <location>
        <begin position="411"/>
        <end position="458"/>
    </location>
</feature>
<dbReference type="EMBL" id="JBJQND010000003">
    <property type="protein sequence ID" value="KAL3881198.1"/>
    <property type="molecule type" value="Genomic_DNA"/>
</dbReference>
<accession>A0ABD3X878</accession>
<dbReference type="Gene3D" id="1.25.40.10">
    <property type="entry name" value="Tetratricopeptide repeat domain"/>
    <property type="match status" value="2"/>
</dbReference>
<dbReference type="Proteomes" id="UP001634394">
    <property type="component" value="Unassembled WGS sequence"/>
</dbReference>
<name>A0ABD3X878_SINWO</name>